<dbReference type="EMBL" id="MHOH01000004">
    <property type="protein sequence ID" value="OGZ61185.1"/>
    <property type="molecule type" value="Genomic_DNA"/>
</dbReference>
<gene>
    <name evidence="3" type="ORF">A2919_00290</name>
</gene>
<evidence type="ECO:0008006" key="5">
    <source>
        <dbReference type="Google" id="ProtNLM"/>
    </source>
</evidence>
<comment type="caution">
    <text evidence="3">The sequence shown here is derived from an EMBL/GenBank/DDBJ whole genome shotgun (WGS) entry which is preliminary data.</text>
</comment>
<keyword evidence="2" id="KW-0472">Membrane</keyword>
<reference evidence="3 4" key="1">
    <citation type="journal article" date="2016" name="Nat. Commun.">
        <title>Thousands of microbial genomes shed light on interconnected biogeochemical processes in an aquifer system.</title>
        <authorList>
            <person name="Anantharaman K."/>
            <person name="Brown C.T."/>
            <person name="Hug L.A."/>
            <person name="Sharon I."/>
            <person name="Castelle C.J."/>
            <person name="Probst A.J."/>
            <person name="Thomas B.C."/>
            <person name="Singh A."/>
            <person name="Wilkins M.J."/>
            <person name="Karaoz U."/>
            <person name="Brodie E.L."/>
            <person name="Williams K.H."/>
            <person name="Hubbard S.S."/>
            <person name="Banfield J.F."/>
        </authorList>
    </citation>
    <scope>NUCLEOTIDE SEQUENCE [LARGE SCALE GENOMIC DNA]</scope>
</reference>
<dbReference type="Pfam" id="PF14584">
    <property type="entry name" value="DUF4446"/>
    <property type="match status" value="1"/>
</dbReference>
<evidence type="ECO:0000313" key="4">
    <source>
        <dbReference type="Proteomes" id="UP000178835"/>
    </source>
</evidence>
<accession>A0A1G2HFD4</accession>
<keyword evidence="2" id="KW-1133">Transmembrane helix</keyword>
<name>A0A1G2HFD4_9BACT</name>
<sequence>MNILESSILTLVISILLLAGEIVLFFMFFRFFRKMDKLFGDTRGREILKIVAESIKRSDDLEKDVKRLFSEDKKDKALASTMIRKVGFVRFNPFGDMGGEQSFAIALLDSNDNGIILTSMHGKDGTRVYAKNIKKGESSQQLSQEEEKALQQAK</sequence>
<dbReference type="Proteomes" id="UP000178835">
    <property type="component" value="Unassembled WGS sequence"/>
</dbReference>
<evidence type="ECO:0000313" key="3">
    <source>
        <dbReference type="EMBL" id="OGZ61185.1"/>
    </source>
</evidence>
<dbReference type="AlphaFoldDB" id="A0A1G2HFD4"/>
<feature type="region of interest" description="Disordered" evidence="1">
    <location>
        <begin position="135"/>
        <end position="154"/>
    </location>
</feature>
<proteinExistence type="predicted"/>
<feature type="transmembrane region" description="Helical" evidence="2">
    <location>
        <begin position="6"/>
        <end position="29"/>
    </location>
</feature>
<keyword evidence="2" id="KW-0812">Transmembrane</keyword>
<feature type="compositionally biased region" description="Basic and acidic residues" evidence="1">
    <location>
        <begin position="145"/>
        <end position="154"/>
    </location>
</feature>
<protein>
    <recommendedName>
        <fullName evidence="5">DUF4446 domain-containing protein</fullName>
    </recommendedName>
</protein>
<dbReference type="InterPro" id="IPR027981">
    <property type="entry name" value="DUF4446"/>
</dbReference>
<evidence type="ECO:0000256" key="1">
    <source>
        <dbReference type="SAM" id="MobiDB-lite"/>
    </source>
</evidence>
<organism evidence="3 4">
    <name type="scientific">Candidatus Spechtbacteria bacterium RIFCSPLOWO2_01_FULL_43_12</name>
    <dbReference type="NCBI Taxonomy" id="1802162"/>
    <lineage>
        <taxon>Bacteria</taxon>
        <taxon>Candidatus Spechtiibacteriota</taxon>
    </lineage>
</organism>
<evidence type="ECO:0000256" key="2">
    <source>
        <dbReference type="SAM" id="Phobius"/>
    </source>
</evidence>